<feature type="compositionally biased region" description="Low complexity" evidence="1">
    <location>
        <begin position="158"/>
        <end position="169"/>
    </location>
</feature>
<reference evidence="2" key="1">
    <citation type="journal article" date="2020" name="Nat. Commun.">
        <title>Large-scale genome sequencing of mycorrhizal fungi provides insights into the early evolution of symbiotic traits.</title>
        <authorList>
            <person name="Miyauchi S."/>
            <person name="Kiss E."/>
            <person name="Kuo A."/>
            <person name="Drula E."/>
            <person name="Kohler A."/>
            <person name="Sanchez-Garcia M."/>
            <person name="Morin E."/>
            <person name="Andreopoulos B."/>
            <person name="Barry K.W."/>
            <person name="Bonito G."/>
            <person name="Buee M."/>
            <person name="Carver A."/>
            <person name="Chen C."/>
            <person name="Cichocki N."/>
            <person name="Clum A."/>
            <person name="Culley D."/>
            <person name="Crous P.W."/>
            <person name="Fauchery L."/>
            <person name="Girlanda M."/>
            <person name="Hayes R.D."/>
            <person name="Keri Z."/>
            <person name="LaButti K."/>
            <person name="Lipzen A."/>
            <person name="Lombard V."/>
            <person name="Magnuson J."/>
            <person name="Maillard F."/>
            <person name="Murat C."/>
            <person name="Nolan M."/>
            <person name="Ohm R.A."/>
            <person name="Pangilinan J."/>
            <person name="Pereira M.F."/>
            <person name="Perotto S."/>
            <person name="Peter M."/>
            <person name="Pfister S."/>
            <person name="Riley R."/>
            <person name="Sitrit Y."/>
            <person name="Stielow J.B."/>
            <person name="Szollosi G."/>
            <person name="Zifcakova L."/>
            <person name="Stursova M."/>
            <person name="Spatafora J.W."/>
            <person name="Tedersoo L."/>
            <person name="Vaario L.M."/>
            <person name="Yamada A."/>
            <person name="Yan M."/>
            <person name="Wang P."/>
            <person name="Xu J."/>
            <person name="Bruns T."/>
            <person name="Baldrian P."/>
            <person name="Vilgalys R."/>
            <person name="Dunand C."/>
            <person name="Henrissat B."/>
            <person name="Grigoriev I.V."/>
            <person name="Hibbett D."/>
            <person name="Nagy L.G."/>
            <person name="Martin F.M."/>
        </authorList>
    </citation>
    <scope>NUCLEOTIDE SEQUENCE</scope>
    <source>
        <strain evidence="2">UP504</strain>
    </source>
</reference>
<accession>A0A9P6DXH6</accession>
<organism evidence="2 3">
    <name type="scientific">Hydnum rufescens UP504</name>
    <dbReference type="NCBI Taxonomy" id="1448309"/>
    <lineage>
        <taxon>Eukaryota</taxon>
        <taxon>Fungi</taxon>
        <taxon>Dikarya</taxon>
        <taxon>Basidiomycota</taxon>
        <taxon>Agaricomycotina</taxon>
        <taxon>Agaricomycetes</taxon>
        <taxon>Cantharellales</taxon>
        <taxon>Hydnaceae</taxon>
        <taxon>Hydnum</taxon>
    </lineage>
</organism>
<comment type="caution">
    <text evidence="2">The sequence shown here is derived from an EMBL/GenBank/DDBJ whole genome shotgun (WGS) entry which is preliminary data.</text>
</comment>
<feature type="region of interest" description="Disordered" evidence="1">
    <location>
        <begin position="158"/>
        <end position="181"/>
    </location>
</feature>
<name>A0A9P6DXH6_9AGAM</name>
<protein>
    <submittedName>
        <fullName evidence="2">Uncharacterized protein</fullName>
    </submittedName>
</protein>
<gene>
    <name evidence="2" type="ORF">BS47DRAFT_1392940</name>
</gene>
<evidence type="ECO:0000256" key="1">
    <source>
        <dbReference type="SAM" id="MobiDB-lite"/>
    </source>
</evidence>
<dbReference type="Proteomes" id="UP000886523">
    <property type="component" value="Unassembled WGS sequence"/>
</dbReference>
<proteinExistence type="predicted"/>
<evidence type="ECO:0000313" key="3">
    <source>
        <dbReference type="Proteomes" id="UP000886523"/>
    </source>
</evidence>
<keyword evidence="3" id="KW-1185">Reference proteome</keyword>
<sequence>MYVVTRASASSRDPDAYSAGTELTVLPTQPSTAPTFFQRKDLPLRGSFSVDTEETVYHRRPVTSPFQELMPSAVGYGKEHYPCHPGPECILFMIDPNAEDKISLIAVLPPPPSTIFHVNLADCQRRNVSKQQYRCLVLSGHERGKRSLISPTQLAAYTSSATADNNADSSARRPTAPGTDP</sequence>
<dbReference type="AlphaFoldDB" id="A0A9P6DXH6"/>
<evidence type="ECO:0000313" key="2">
    <source>
        <dbReference type="EMBL" id="KAF9513895.1"/>
    </source>
</evidence>
<dbReference type="EMBL" id="MU128967">
    <property type="protein sequence ID" value="KAF9513895.1"/>
    <property type="molecule type" value="Genomic_DNA"/>
</dbReference>